<dbReference type="GO" id="GO:0003723">
    <property type="term" value="F:RNA binding"/>
    <property type="evidence" value="ECO:0007669"/>
    <property type="project" value="UniProtKB-KW"/>
</dbReference>
<dbReference type="InterPro" id="IPR020568">
    <property type="entry name" value="Ribosomal_Su5_D2-typ_SF"/>
</dbReference>
<dbReference type="GO" id="GO:0006402">
    <property type="term" value="P:mRNA catabolic process"/>
    <property type="evidence" value="ECO:0007669"/>
    <property type="project" value="InterPro"/>
</dbReference>
<feature type="non-terminal residue" evidence="7">
    <location>
        <position position="309"/>
    </location>
</feature>
<dbReference type="SUPFAM" id="SSF46915">
    <property type="entry name" value="Polynucleotide phosphorylase/guanosine pentaphosphate synthase (PNPase/GPSI), domain 3"/>
    <property type="match status" value="1"/>
</dbReference>
<dbReference type="InterPro" id="IPR036345">
    <property type="entry name" value="ExoRNase_PH_dom2_sf"/>
</dbReference>
<evidence type="ECO:0000256" key="4">
    <source>
        <dbReference type="ARBA" id="ARBA00022884"/>
    </source>
</evidence>
<dbReference type="InterPro" id="IPR001247">
    <property type="entry name" value="ExoRNase_PH_dom1"/>
</dbReference>
<keyword evidence="4" id="KW-0694">RNA-binding</keyword>
<dbReference type="EMBL" id="UINC01093601">
    <property type="protein sequence ID" value="SVC48145.1"/>
    <property type="molecule type" value="Genomic_DNA"/>
</dbReference>
<protein>
    <recommendedName>
        <fullName evidence="1">polyribonucleotide nucleotidyltransferase</fullName>
        <ecNumber evidence="1">2.7.7.8</ecNumber>
    </recommendedName>
</protein>
<evidence type="ECO:0000256" key="1">
    <source>
        <dbReference type="ARBA" id="ARBA00012416"/>
    </source>
</evidence>
<reference evidence="7" key="1">
    <citation type="submission" date="2018-05" db="EMBL/GenBank/DDBJ databases">
        <authorList>
            <person name="Lanie J.A."/>
            <person name="Ng W.-L."/>
            <person name="Kazmierczak K.M."/>
            <person name="Andrzejewski T.M."/>
            <person name="Davidsen T.M."/>
            <person name="Wayne K.J."/>
            <person name="Tettelin H."/>
            <person name="Glass J.I."/>
            <person name="Rusch D."/>
            <person name="Podicherti R."/>
            <person name="Tsui H.-C.T."/>
            <person name="Winkler M.E."/>
        </authorList>
    </citation>
    <scope>NUCLEOTIDE SEQUENCE</scope>
</reference>
<keyword evidence="3" id="KW-0548">Nucleotidyltransferase</keyword>
<name>A0A382MJ56_9ZZZZ</name>
<dbReference type="GO" id="GO:0004654">
    <property type="term" value="F:polyribonucleotide nucleotidyltransferase activity"/>
    <property type="evidence" value="ECO:0007669"/>
    <property type="project" value="UniProtKB-EC"/>
</dbReference>
<sequence length="309" mass="34501">MEEIKNYTLDLHGKKLQVEIGRVANLANGSCVLTLGETLILATASASKEPREGVDFLPLTVDVQEKAYALGKLPGGFFKREGRPTTDATLVCRLIDRPLRPLFPKSYHNETQVIISVLSSDEMNPYDVLGIIGSSLSLSISDIPFDEPVGACVIGLIDNNFIVNPTYEELQISDLELTVAGTEDAIMMVESGSNFVDESKLLEALELAQKVNGEIVSFIKEIKKDVGKDKWELSSEDNDKQEIIKTISDKHLEEIKNVVRLKGTKTEKQKKYDLLKQKIINELQEEYDEITISQSFGEIEKKEIREALL</sequence>
<proteinExistence type="predicted"/>
<dbReference type="SUPFAM" id="SSF54211">
    <property type="entry name" value="Ribosomal protein S5 domain 2-like"/>
    <property type="match status" value="1"/>
</dbReference>
<evidence type="ECO:0000256" key="2">
    <source>
        <dbReference type="ARBA" id="ARBA00022679"/>
    </source>
</evidence>
<evidence type="ECO:0000313" key="7">
    <source>
        <dbReference type="EMBL" id="SVC48145.1"/>
    </source>
</evidence>
<dbReference type="InterPro" id="IPR015847">
    <property type="entry name" value="ExoRNase_PH_dom2"/>
</dbReference>
<accession>A0A382MJ56</accession>
<dbReference type="SUPFAM" id="SSF55666">
    <property type="entry name" value="Ribonuclease PH domain 2-like"/>
    <property type="match status" value="1"/>
</dbReference>
<dbReference type="PANTHER" id="PTHR11252:SF0">
    <property type="entry name" value="POLYRIBONUCLEOTIDE NUCLEOTIDYLTRANSFERASE 1, MITOCHONDRIAL"/>
    <property type="match status" value="1"/>
</dbReference>
<dbReference type="PANTHER" id="PTHR11252">
    <property type="entry name" value="POLYRIBONUCLEOTIDE NUCLEOTIDYLTRANSFERASE"/>
    <property type="match status" value="1"/>
</dbReference>
<dbReference type="InterPro" id="IPR012162">
    <property type="entry name" value="PNPase"/>
</dbReference>
<dbReference type="AlphaFoldDB" id="A0A382MJ56"/>
<dbReference type="FunFam" id="3.30.230.70:FF:000001">
    <property type="entry name" value="Polyribonucleotide nucleotidyltransferase"/>
    <property type="match status" value="1"/>
</dbReference>
<keyword evidence="2" id="KW-0808">Transferase</keyword>
<evidence type="ECO:0000259" key="6">
    <source>
        <dbReference type="Pfam" id="PF03725"/>
    </source>
</evidence>
<dbReference type="GO" id="GO:0000175">
    <property type="term" value="F:3'-5'-RNA exonuclease activity"/>
    <property type="evidence" value="ECO:0007669"/>
    <property type="project" value="TreeGrafter"/>
</dbReference>
<dbReference type="InterPro" id="IPR027408">
    <property type="entry name" value="PNPase/RNase_PH_dom_sf"/>
</dbReference>
<dbReference type="GO" id="GO:0005829">
    <property type="term" value="C:cytosol"/>
    <property type="evidence" value="ECO:0007669"/>
    <property type="project" value="TreeGrafter"/>
</dbReference>
<dbReference type="Pfam" id="PF01138">
    <property type="entry name" value="RNase_PH"/>
    <property type="match status" value="1"/>
</dbReference>
<evidence type="ECO:0000256" key="3">
    <source>
        <dbReference type="ARBA" id="ARBA00022695"/>
    </source>
</evidence>
<feature type="domain" description="Exoribonuclease phosphorolytic" evidence="5">
    <location>
        <begin position="14"/>
        <end position="144"/>
    </location>
</feature>
<dbReference type="Gene3D" id="3.30.230.70">
    <property type="entry name" value="GHMP Kinase, N-terminal domain"/>
    <property type="match status" value="1"/>
</dbReference>
<feature type="domain" description="Exoribonuclease phosphorolytic" evidence="6">
    <location>
        <begin position="148"/>
        <end position="210"/>
    </location>
</feature>
<gene>
    <name evidence="7" type="ORF">METZ01_LOCUS300999</name>
</gene>
<dbReference type="InterPro" id="IPR036456">
    <property type="entry name" value="PNPase_PH_RNA-bd_sf"/>
</dbReference>
<dbReference type="EC" id="2.7.7.8" evidence="1"/>
<dbReference type="Pfam" id="PF03725">
    <property type="entry name" value="RNase_PH_C"/>
    <property type="match status" value="1"/>
</dbReference>
<organism evidence="7">
    <name type="scientific">marine metagenome</name>
    <dbReference type="NCBI Taxonomy" id="408172"/>
    <lineage>
        <taxon>unclassified sequences</taxon>
        <taxon>metagenomes</taxon>
        <taxon>ecological metagenomes</taxon>
    </lineage>
</organism>
<dbReference type="GO" id="GO:0006396">
    <property type="term" value="P:RNA processing"/>
    <property type="evidence" value="ECO:0007669"/>
    <property type="project" value="InterPro"/>
</dbReference>
<evidence type="ECO:0000259" key="5">
    <source>
        <dbReference type="Pfam" id="PF01138"/>
    </source>
</evidence>